<name>A0A1A9I7A4_9BACT</name>
<dbReference type="SUPFAM" id="SSF48452">
    <property type="entry name" value="TPR-like"/>
    <property type="match status" value="1"/>
</dbReference>
<evidence type="ECO:0000256" key="1">
    <source>
        <dbReference type="SAM" id="SignalP"/>
    </source>
</evidence>
<protein>
    <submittedName>
        <fullName evidence="2">Uncharacterized protein</fullName>
    </submittedName>
</protein>
<reference evidence="2 3" key="1">
    <citation type="submission" date="2016-05" db="EMBL/GenBank/DDBJ databases">
        <title>Niabella ginsenosidivorans BS26 whole genome sequencing.</title>
        <authorList>
            <person name="Im W.T."/>
            <person name="Siddiqi M.Z."/>
        </authorList>
    </citation>
    <scope>NUCLEOTIDE SEQUENCE [LARGE SCALE GENOMIC DNA]</scope>
    <source>
        <strain evidence="2 3">BS26</strain>
    </source>
</reference>
<dbReference type="Proteomes" id="UP000077667">
    <property type="component" value="Chromosome"/>
</dbReference>
<proteinExistence type="predicted"/>
<dbReference type="STRING" id="1176587.A8C56_17795"/>
<feature type="chain" id="PRO_5008389971" evidence="1">
    <location>
        <begin position="20"/>
        <end position="338"/>
    </location>
</feature>
<dbReference type="InterPro" id="IPR011990">
    <property type="entry name" value="TPR-like_helical_dom_sf"/>
</dbReference>
<evidence type="ECO:0000313" key="2">
    <source>
        <dbReference type="EMBL" id="ANH82581.1"/>
    </source>
</evidence>
<feature type="signal peptide" evidence="1">
    <location>
        <begin position="1"/>
        <end position="19"/>
    </location>
</feature>
<dbReference type="EMBL" id="CP015772">
    <property type="protein sequence ID" value="ANH82581.1"/>
    <property type="molecule type" value="Genomic_DNA"/>
</dbReference>
<accession>A0A1A9I7A4</accession>
<gene>
    <name evidence="2" type="ORF">A8C56_17795</name>
</gene>
<evidence type="ECO:0000313" key="3">
    <source>
        <dbReference type="Proteomes" id="UP000077667"/>
    </source>
</evidence>
<dbReference type="OrthoDB" id="793001at2"/>
<keyword evidence="1" id="KW-0732">Signal</keyword>
<keyword evidence="3" id="KW-1185">Reference proteome</keyword>
<sequence>MKKIFTAGLFLMSSLMAFSQEDIATMRENARKFMLAGDMENAVMVLNKAAQTDKNNLDVQKDLALAYYYKKEYAKGLEVIKPILESDSADVSTYQLAGTLYRGTDNGKEAEKVYKDGIAKFPKAGPLYSEYGEVLEVMKNGAAAIAMWEKGMELAPSYADNYYNASIYYYKRPDGKLWAILYGEIYANMQSLNPKSNNIKKMVLDSYKELFSSDLSKAASSAKNPFEKAVLETFARQSGITAQGLTPETLAMIRTRFVLDWMNNYDKQYPYKLFQYHQQLMKDGIFDSYNQWMFGPVASQSNFESWAAAHKDEYDKFTAFHTSRIFKMPAGQVYSNRK</sequence>
<dbReference type="AlphaFoldDB" id="A0A1A9I7A4"/>
<organism evidence="2 3">
    <name type="scientific">Niabella ginsenosidivorans</name>
    <dbReference type="NCBI Taxonomy" id="1176587"/>
    <lineage>
        <taxon>Bacteria</taxon>
        <taxon>Pseudomonadati</taxon>
        <taxon>Bacteroidota</taxon>
        <taxon>Chitinophagia</taxon>
        <taxon>Chitinophagales</taxon>
        <taxon>Chitinophagaceae</taxon>
        <taxon>Niabella</taxon>
    </lineage>
</organism>
<dbReference type="KEGG" id="nia:A8C56_17795"/>
<dbReference type="RefSeq" id="WP_067759064.1">
    <property type="nucleotide sequence ID" value="NZ_CP015772.1"/>
</dbReference>
<dbReference type="Gene3D" id="1.25.40.10">
    <property type="entry name" value="Tetratricopeptide repeat domain"/>
    <property type="match status" value="1"/>
</dbReference>